<name>A0A0E3BBX3_9BURK</name>
<keyword evidence="1" id="KW-0812">Transmembrane</keyword>
<feature type="transmembrane region" description="Helical" evidence="1">
    <location>
        <begin position="42"/>
        <end position="67"/>
    </location>
</feature>
<evidence type="ECO:0000256" key="1">
    <source>
        <dbReference type="SAM" id="Phobius"/>
    </source>
</evidence>
<proteinExistence type="predicted"/>
<evidence type="ECO:0000313" key="2">
    <source>
        <dbReference type="EMBL" id="KGG86175.1"/>
    </source>
</evidence>
<dbReference type="RefSeq" id="WP_034382158.1">
    <property type="nucleotide sequence ID" value="NZ_AWTN01000114.1"/>
</dbReference>
<comment type="caution">
    <text evidence="2">The sequence shown here is derived from an EMBL/GenBank/DDBJ whole genome shotgun (WGS) entry which is preliminary data.</text>
</comment>
<evidence type="ECO:0000313" key="3">
    <source>
        <dbReference type="Proteomes" id="UP000029567"/>
    </source>
</evidence>
<keyword evidence="1" id="KW-1133">Transmembrane helix</keyword>
<accession>A0A0E3BBX3</accession>
<dbReference type="EMBL" id="AWTN01000114">
    <property type="protein sequence ID" value="KGG86175.1"/>
    <property type="molecule type" value="Genomic_DNA"/>
</dbReference>
<sequence length="109" mass="11337">MIIGTFIAMALGLYFGIPLLKVLILSALLQSAIAVGITRSRAAILTTSGVLIAAVGQFLLVPFFAMHADDFSPPIPLEWFTFAAYAIAGVGLVSATVIGLMGRSLSAPK</sequence>
<dbReference type="Proteomes" id="UP000029567">
    <property type="component" value="Unassembled WGS sequence"/>
</dbReference>
<keyword evidence="1" id="KW-0472">Membrane</keyword>
<gene>
    <name evidence="2" type="ORF">P245_20880</name>
</gene>
<feature type="transmembrane region" description="Helical" evidence="1">
    <location>
        <begin position="6"/>
        <end position="30"/>
    </location>
</feature>
<protein>
    <submittedName>
        <fullName evidence="2">Uncharacterized protein</fullName>
    </submittedName>
</protein>
<feature type="transmembrane region" description="Helical" evidence="1">
    <location>
        <begin position="79"/>
        <end position="101"/>
    </location>
</feature>
<reference evidence="2 3" key="1">
    <citation type="submission" date="2013-09" db="EMBL/GenBank/DDBJ databases">
        <title>High correlation between genotypes and phenotypes of environmental bacteria Comamonas testosteroni strains.</title>
        <authorList>
            <person name="Liu L."/>
            <person name="Zhu W."/>
            <person name="Xia X."/>
            <person name="Xu B."/>
            <person name="Luo M."/>
            <person name="Wang G."/>
        </authorList>
    </citation>
    <scope>NUCLEOTIDE SEQUENCE [LARGE SCALE GENOMIC DNA]</scope>
    <source>
        <strain evidence="2 3">JL14</strain>
    </source>
</reference>
<dbReference type="AlphaFoldDB" id="A0A0E3BBX3"/>
<organism evidence="2 3">
    <name type="scientific">Comamonas thiooxydans</name>
    <dbReference type="NCBI Taxonomy" id="363952"/>
    <lineage>
        <taxon>Bacteria</taxon>
        <taxon>Pseudomonadati</taxon>
        <taxon>Pseudomonadota</taxon>
        <taxon>Betaproteobacteria</taxon>
        <taxon>Burkholderiales</taxon>
        <taxon>Comamonadaceae</taxon>
        <taxon>Comamonas</taxon>
    </lineage>
</organism>